<feature type="transmembrane region" description="Helical" evidence="7">
    <location>
        <begin position="373"/>
        <end position="397"/>
    </location>
</feature>
<feature type="domain" description="Major facilitator superfamily (MFS) profile" evidence="8">
    <location>
        <begin position="17"/>
        <end position="402"/>
    </location>
</feature>
<feature type="transmembrane region" description="Helical" evidence="7">
    <location>
        <begin position="42"/>
        <end position="62"/>
    </location>
</feature>
<feature type="transmembrane region" description="Helical" evidence="7">
    <location>
        <begin position="140"/>
        <end position="159"/>
    </location>
</feature>
<feature type="transmembrane region" description="Helical" evidence="7">
    <location>
        <begin position="12"/>
        <end position="30"/>
    </location>
</feature>
<dbReference type="InterPro" id="IPR005829">
    <property type="entry name" value="Sugar_transporter_CS"/>
</dbReference>
<dbReference type="PANTHER" id="PTHR43124">
    <property type="entry name" value="PURINE EFFLUX PUMP PBUE"/>
    <property type="match status" value="1"/>
</dbReference>
<keyword evidence="3" id="KW-1003">Cell membrane</keyword>
<feature type="transmembrane region" description="Helical" evidence="7">
    <location>
        <begin position="345"/>
        <end position="367"/>
    </location>
</feature>
<proteinExistence type="predicted"/>
<evidence type="ECO:0000256" key="1">
    <source>
        <dbReference type="ARBA" id="ARBA00004651"/>
    </source>
</evidence>
<keyword evidence="10" id="KW-1185">Reference proteome</keyword>
<dbReference type="Pfam" id="PF07690">
    <property type="entry name" value="MFS_1"/>
    <property type="match status" value="1"/>
</dbReference>
<feature type="transmembrane region" description="Helical" evidence="7">
    <location>
        <begin position="312"/>
        <end position="333"/>
    </location>
</feature>
<accession>A0ABM9W2P3</accession>
<feature type="transmembrane region" description="Helical" evidence="7">
    <location>
        <begin position="112"/>
        <end position="133"/>
    </location>
</feature>
<comment type="subcellular location">
    <subcellularLocation>
        <location evidence="1">Cell membrane</location>
        <topology evidence="1">Multi-pass membrane protein</topology>
    </subcellularLocation>
</comment>
<dbReference type="InterPro" id="IPR036259">
    <property type="entry name" value="MFS_trans_sf"/>
</dbReference>
<dbReference type="InterPro" id="IPR050189">
    <property type="entry name" value="MFS_Efflux_Transporters"/>
</dbReference>
<keyword evidence="5 7" id="KW-1133">Transmembrane helix</keyword>
<gene>
    <name evidence="9" type="ORF">SSPH_02032</name>
</gene>
<protein>
    <submittedName>
        <fullName evidence="9">Bicyclomycin/multidrug efflux system</fullName>
    </submittedName>
</protein>
<dbReference type="InterPro" id="IPR011701">
    <property type="entry name" value="MFS"/>
</dbReference>
<dbReference type="EMBL" id="FCOW01000009">
    <property type="protein sequence ID" value="CVK19381.1"/>
    <property type="molecule type" value="Genomic_DNA"/>
</dbReference>
<keyword evidence="2" id="KW-0813">Transport</keyword>
<feature type="transmembrane region" description="Helical" evidence="7">
    <location>
        <begin position="83"/>
        <end position="106"/>
    </location>
</feature>
<evidence type="ECO:0000256" key="3">
    <source>
        <dbReference type="ARBA" id="ARBA00022475"/>
    </source>
</evidence>
<dbReference type="PROSITE" id="PS50850">
    <property type="entry name" value="MFS"/>
    <property type="match status" value="1"/>
</dbReference>
<evidence type="ECO:0000256" key="7">
    <source>
        <dbReference type="SAM" id="Phobius"/>
    </source>
</evidence>
<keyword evidence="4 7" id="KW-0812">Transmembrane</keyword>
<evidence type="ECO:0000313" key="10">
    <source>
        <dbReference type="Proteomes" id="UP000245702"/>
    </source>
</evidence>
<dbReference type="Gene3D" id="1.20.1250.20">
    <property type="entry name" value="MFS general substrate transporter like domains"/>
    <property type="match status" value="2"/>
</dbReference>
<sequence>MEEKKGPLGIPRRIWIQLFFLALGYAFYSANRLAFGVGLKSIAAQFALTAMQVGMLGTIFTLGQALIDIPAGYLSDRLGRKRMLLLGMFGIGFATMAVTTANSFLAAATWRFLFGAAEGIWNIVMYSVAGSIFPASRAMINGLMMTFYSVGAYVGPSYYGWTLEMNPGNWGAGLLSMGATTVLFACVLIWGLKAKDTDVSKDIKTMHITEALRTVGTNRGVWLAVLVQILNVVPYWGFAAMGPYLFMSFKGFSATMAGQFFGIIYGIGGLSSVVLGHFADKFGRKPVILTMAILNVICGYLIFHVIPNDNLPVLYLVGGMMGIGLHALYILGYTIGQDAVDARQVGLATGLVGACMYFASFFSGPAMGYLSKAYGYMAALDIIVIGFEVALVVVALLMRETKQKVLLTIDSIK</sequence>
<organism evidence="9 10">
    <name type="scientific">Sporomusa sphaeroides DSM 2875</name>
    <dbReference type="NCBI Taxonomy" id="1337886"/>
    <lineage>
        <taxon>Bacteria</taxon>
        <taxon>Bacillati</taxon>
        <taxon>Bacillota</taxon>
        <taxon>Negativicutes</taxon>
        <taxon>Selenomonadales</taxon>
        <taxon>Sporomusaceae</taxon>
        <taxon>Sporomusa</taxon>
    </lineage>
</organism>
<dbReference type="PANTHER" id="PTHR43124:SF3">
    <property type="entry name" value="CHLORAMPHENICOL EFFLUX PUMP RV0191"/>
    <property type="match status" value="1"/>
</dbReference>
<feature type="transmembrane region" description="Helical" evidence="7">
    <location>
        <begin position="221"/>
        <end position="246"/>
    </location>
</feature>
<evidence type="ECO:0000256" key="4">
    <source>
        <dbReference type="ARBA" id="ARBA00022692"/>
    </source>
</evidence>
<evidence type="ECO:0000259" key="8">
    <source>
        <dbReference type="PROSITE" id="PS50850"/>
    </source>
</evidence>
<dbReference type="SUPFAM" id="SSF103473">
    <property type="entry name" value="MFS general substrate transporter"/>
    <property type="match status" value="1"/>
</dbReference>
<dbReference type="InterPro" id="IPR020846">
    <property type="entry name" value="MFS_dom"/>
</dbReference>
<reference evidence="9 10" key="1">
    <citation type="submission" date="2016-01" db="EMBL/GenBank/DDBJ databases">
        <authorList>
            <person name="Brown R."/>
        </authorList>
    </citation>
    <scope>NUCLEOTIDE SEQUENCE [LARGE SCALE GENOMIC DNA]</scope>
    <source>
        <strain evidence="9">Sporomusa sphaeroides DSM 2875</strain>
    </source>
</reference>
<evidence type="ECO:0000313" key="9">
    <source>
        <dbReference type="EMBL" id="CVK19381.1"/>
    </source>
</evidence>
<dbReference type="RefSeq" id="WP_075756657.1">
    <property type="nucleotide sequence ID" value="NZ_CP146991.1"/>
</dbReference>
<name>A0ABM9W2P3_9FIRM</name>
<keyword evidence="6 7" id="KW-0472">Membrane</keyword>
<feature type="transmembrane region" description="Helical" evidence="7">
    <location>
        <begin position="252"/>
        <end position="275"/>
    </location>
</feature>
<evidence type="ECO:0000256" key="5">
    <source>
        <dbReference type="ARBA" id="ARBA00022989"/>
    </source>
</evidence>
<evidence type="ECO:0000256" key="2">
    <source>
        <dbReference type="ARBA" id="ARBA00022448"/>
    </source>
</evidence>
<feature type="transmembrane region" description="Helical" evidence="7">
    <location>
        <begin position="287"/>
        <end position="306"/>
    </location>
</feature>
<comment type="caution">
    <text evidence="9">The sequence shown here is derived from an EMBL/GenBank/DDBJ whole genome shotgun (WGS) entry which is preliminary data.</text>
</comment>
<evidence type="ECO:0000256" key="6">
    <source>
        <dbReference type="ARBA" id="ARBA00023136"/>
    </source>
</evidence>
<feature type="transmembrane region" description="Helical" evidence="7">
    <location>
        <begin position="171"/>
        <end position="192"/>
    </location>
</feature>
<dbReference type="PROSITE" id="PS00216">
    <property type="entry name" value="SUGAR_TRANSPORT_1"/>
    <property type="match status" value="1"/>
</dbReference>
<dbReference type="Proteomes" id="UP000245702">
    <property type="component" value="Unassembled WGS sequence"/>
</dbReference>